<evidence type="ECO:0000313" key="6">
    <source>
        <dbReference type="Proteomes" id="UP000824056"/>
    </source>
</evidence>
<evidence type="ECO:0000256" key="1">
    <source>
        <dbReference type="ARBA" id="ARBA00010986"/>
    </source>
</evidence>
<dbReference type="Proteomes" id="UP000824056">
    <property type="component" value="Unassembled WGS sequence"/>
</dbReference>
<evidence type="ECO:0000313" key="5">
    <source>
        <dbReference type="EMBL" id="HIZ64542.1"/>
    </source>
</evidence>
<dbReference type="Pfam" id="PF04295">
    <property type="entry name" value="GD_AH_second"/>
    <property type="match status" value="1"/>
</dbReference>
<dbReference type="EMBL" id="DXBG01000030">
    <property type="protein sequence ID" value="HIZ64542.1"/>
    <property type="molecule type" value="Genomic_DNA"/>
</dbReference>
<dbReference type="InterPro" id="IPR052172">
    <property type="entry name" value="UxaA_altronate/galactarate_dh"/>
</dbReference>
<name>A0A9D2FPY1_9FIRM</name>
<protein>
    <submittedName>
        <fullName evidence="5">UxaA family hydrolase</fullName>
    </submittedName>
</protein>
<evidence type="ECO:0000259" key="3">
    <source>
        <dbReference type="Pfam" id="PF04295"/>
    </source>
</evidence>
<dbReference type="PANTHER" id="PTHR30536:SF5">
    <property type="entry name" value="ALTRONATE DEHYDRATASE"/>
    <property type="match status" value="1"/>
</dbReference>
<reference evidence="5" key="1">
    <citation type="journal article" date="2021" name="PeerJ">
        <title>Extensive microbial diversity within the chicken gut microbiome revealed by metagenomics and culture.</title>
        <authorList>
            <person name="Gilroy R."/>
            <person name="Ravi A."/>
            <person name="Getino M."/>
            <person name="Pursley I."/>
            <person name="Horton D.L."/>
            <person name="Alikhan N.F."/>
            <person name="Baker D."/>
            <person name="Gharbi K."/>
            <person name="Hall N."/>
            <person name="Watson M."/>
            <person name="Adriaenssens E.M."/>
            <person name="Foster-Nyarko E."/>
            <person name="Jarju S."/>
            <person name="Secka A."/>
            <person name="Antonio M."/>
            <person name="Oren A."/>
            <person name="Chaudhuri R.R."/>
            <person name="La Ragione R."/>
            <person name="Hildebrand F."/>
            <person name="Pallen M.J."/>
        </authorList>
    </citation>
    <scope>NUCLEOTIDE SEQUENCE</scope>
    <source>
        <strain evidence="5">1068</strain>
    </source>
</reference>
<sequence length="386" mass="40956">MKIKGYRRPDGKFGIRNHVLILPCSLCASETARFAAQKTEGAVYVANQGGCSLSRRDLKVTLETLSGLAANPNVYGTVLVGNGCEVVQASLLAERIREKTCKPLEVLVLREEGGSLKAEEHIIELAKAMRKQADLLPLQEADISELVMGTECGGSDPTSGLAANPVVGKCSDLLVSHGGTVILSETPEMIGAEKILAARCEKQDVKEKLLKTIKDFEEDFLCVGENPRNGNPTPGNIAGGITTLEEKSLGCVHKAGTTVIREVVGYGEPISEKGLVVMDTPGQDVASIVGMAAAGAQVAVFTTGHGTPTGSGLIPVIKLTANQETARLMADNIDYDCSPVLTQGKELETAGEELFEMVLRVARGEKPKAELLGFQDVSMARYCNFA</sequence>
<dbReference type="InterPro" id="IPR048332">
    <property type="entry name" value="GD_AH_C"/>
</dbReference>
<evidence type="ECO:0000256" key="2">
    <source>
        <dbReference type="ARBA" id="ARBA00023239"/>
    </source>
</evidence>
<comment type="caution">
    <text evidence="5">The sequence shown here is derived from an EMBL/GenBank/DDBJ whole genome shotgun (WGS) entry which is preliminary data.</text>
</comment>
<dbReference type="GO" id="GO:0019698">
    <property type="term" value="P:D-galacturonate catabolic process"/>
    <property type="evidence" value="ECO:0007669"/>
    <property type="project" value="TreeGrafter"/>
</dbReference>
<dbReference type="PANTHER" id="PTHR30536">
    <property type="entry name" value="ALTRONATE/GALACTARATE DEHYDRATASE"/>
    <property type="match status" value="1"/>
</dbReference>
<gene>
    <name evidence="5" type="ORF">H9809_01350</name>
</gene>
<dbReference type="GO" id="GO:0016787">
    <property type="term" value="F:hydrolase activity"/>
    <property type="evidence" value="ECO:0007669"/>
    <property type="project" value="UniProtKB-KW"/>
</dbReference>
<keyword evidence="5" id="KW-0378">Hydrolase</keyword>
<dbReference type="GO" id="GO:0016829">
    <property type="term" value="F:lyase activity"/>
    <property type="evidence" value="ECO:0007669"/>
    <property type="project" value="UniProtKB-KW"/>
</dbReference>
<feature type="domain" description="D-galactarate/Altronate dehydratase C-terminal" evidence="4">
    <location>
        <begin position="143"/>
        <end position="381"/>
    </location>
</feature>
<proteinExistence type="inferred from homology"/>
<evidence type="ECO:0000259" key="4">
    <source>
        <dbReference type="Pfam" id="PF20629"/>
    </source>
</evidence>
<dbReference type="AlphaFoldDB" id="A0A9D2FPY1"/>
<comment type="similarity">
    <text evidence="1">Belongs to the UxaA family.</text>
</comment>
<keyword evidence="2" id="KW-0456">Lyase</keyword>
<organism evidence="5 6">
    <name type="scientific">Candidatus Blautia pullicola</name>
    <dbReference type="NCBI Taxonomy" id="2838498"/>
    <lineage>
        <taxon>Bacteria</taxon>
        <taxon>Bacillati</taxon>
        <taxon>Bacillota</taxon>
        <taxon>Clostridia</taxon>
        <taxon>Lachnospirales</taxon>
        <taxon>Lachnospiraceae</taxon>
        <taxon>Blautia</taxon>
    </lineage>
</organism>
<dbReference type="Pfam" id="PF20629">
    <property type="entry name" value="GD_AH_C"/>
    <property type="match status" value="1"/>
</dbReference>
<dbReference type="InterPro" id="IPR007392">
    <property type="entry name" value="GD_AH_second"/>
</dbReference>
<feature type="domain" description="D-galactarate/Altronate dehydratase second" evidence="3">
    <location>
        <begin position="5"/>
        <end position="133"/>
    </location>
</feature>
<accession>A0A9D2FPY1</accession>
<reference evidence="5" key="2">
    <citation type="submission" date="2021-04" db="EMBL/GenBank/DDBJ databases">
        <authorList>
            <person name="Gilroy R."/>
        </authorList>
    </citation>
    <scope>NUCLEOTIDE SEQUENCE</scope>
    <source>
        <strain evidence="5">1068</strain>
    </source>
</reference>